<keyword evidence="2" id="KW-1185">Reference proteome</keyword>
<reference evidence="1" key="1">
    <citation type="submission" date="2019-04" db="EMBL/GenBank/DDBJ databases">
        <title>Microbes associate with the intestines of laboratory mice.</title>
        <authorList>
            <person name="Navarre W."/>
            <person name="Wong E."/>
            <person name="Huang K.C."/>
            <person name="Tropini C."/>
            <person name="Ng K."/>
            <person name="Yu B."/>
        </authorList>
    </citation>
    <scope>NUCLEOTIDE SEQUENCE</scope>
    <source>
        <strain evidence="1">NM86_A22</strain>
    </source>
</reference>
<proteinExistence type="predicted"/>
<comment type="caution">
    <text evidence="1">The sequence shown here is derived from an EMBL/GenBank/DDBJ whole genome shotgun (WGS) entry which is preliminary data.</text>
</comment>
<feature type="non-terminal residue" evidence="1">
    <location>
        <position position="75"/>
    </location>
</feature>
<gene>
    <name evidence="1" type="ORF">E5990_10510</name>
</gene>
<dbReference type="Proteomes" id="UP000305401">
    <property type="component" value="Unassembled WGS sequence"/>
</dbReference>
<evidence type="ECO:0000313" key="1">
    <source>
        <dbReference type="EMBL" id="THG43040.1"/>
    </source>
</evidence>
<protein>
    <submittedName>
        <fullName evidence="1">Uncharacterized protein</fullName>
    </submittedName>
</protein>
<dbReference type="EMBL" id="SSTG01000198">
    <property type="protein sequence ID" value="THG43040.1"/>
    <property type="molecule type" value="Genomic_DNA"/>
</dbReference>
<evidence type="ECO:0000313" key="2">
    <source>
        <dbReference type="Proteomes" id="UP000305401"/>
    </source>
</evidence>
<name>A0AC61S2S3_9BACT</name>
<organism evidence="1 2">
    <name type="scientific">Muribaculum caecicola</name>
    <dbReference type="NCBI Taxonomy" id="3038144"/>
    <lineage>
        <taxon>Bacteria</taxon>
        <taxon>Pseudomonadati</taxon>
        <taxon>Bacteroidota</taxon>
        <taxon>Bacteroidia</taxon>
        <taxon>Bacteroidales</taxon>
        <taxon>Muribaculaceae</taxon>
        <taxon>Muribaculum</taxon>
    </lineage>
</organism>
<accession>A0AC61S2S3</accession>
<sequence>MKPICALALCWLAAISATGTVNSQWAVGGEHKNPYDEILHTPEKSGGIYYAYPVTADQVPAIPGGYHPVAIVHYG</sequence>